<organism evidence="1">
    <name type="scientific">Rhizophora mucronata</name>
    <name type="common">Asiatic mangrove</name>
    <dbReference type="NCBI Taxonomy" id="61149"/>
    <lineage>
        <taxon>Eukaryota</taxon>
        <taxon>Viridiplantae</taxon>
        <taxon>Streptophyta</taxon>
        <taxon>Embryophyta</taxon>
        <taxon>Tracheophyta</taxon>
        <taxon>Spermatophyta</taxon>
        <taxon>Magnoliopsida</taxon>
        <taxon>eudicotyledons</taxon>
        <taxon>Gunneridae</taxon>
        <taxon>Pentapetalae</taxon>
        <taxon>rosids</taxon>
        <taxon>fabids</taxon>
        <taxon>Malpighiales</taxon>
        <taxon>Rhizophoraceae</taxon>
        <taxon>Rhizophora</taxon>
    </lineage>
</organism>
<name>A0A2P2Q0R9_RHIMU</name>
<evidence type="ECO:0000313" key="1">
    <source>
        <dbReference type="EMBL" id="MBX60591.1"/>
    </source>
</evidence>
<accession>A0A2P2Q0R9</accession>
<dbReference type="AlphaFoldDB" id="A0A2P2Q0R9"/>
<sequence length="23" mass="2627">MYIWLLLAIPCSLNGMREGKCQS</sequence>
<reference evidence="1" key="1">
    <citation type="submission" date="2018-02" db="EMBL/GenBank/DDBJ databases">
        <title>Rhizophora mucronata_Transcriptome.</title>
        <authorList>
            <person name="Meera S.P."/>
            <person name="Sreeshan A."/>
            <person name="Augustine A."/>
        </authorList>
    </citation>
    <scope>NUCLEOTIDE SEQUENCE</scope>
    <source>
        <tissue evidence="1">Leaf</tissue>
    </source>
</reference>
<protein>
    <submittedName>
        <fullName evidence="1">Uncharacterized protein</fullName>
    </submittedName>
</protein>
<dbReference type="EMBL" id="GGEC01080107">
    <property type="protein sequence ID" value="MBX60591.1"/>
    <property type="molecule type" value="Transcribed_RNA"/>
</dbReference>
<proteinExistence type="predicted"/>